<feature type="transmembrane region" description="Helical" evidence="8">
    <location>
        <begin position="247"/>
        <end position="265"/>
    </location>
</feature>
<dbReference type="AlphaFoldDB" id="A0A1V0GTL0"/>
<evidence type="ECO:0000256" key="6">
    <source>
        <dbReference type="ARBA" id="ARBA00022989"/>
    </source>
</evidence>
<feature type="transmembrane region" description="Helical" evidence="8">
    <location>
        <begin position="171"/>
        <end position="193"/>
    </location>
</feature>
<feature type="transmembrane region" description="Helical" evidence="8">
    <location>
        <begin position="69"/>
        <end position="89"/>
    </location>
</feature>
<evidence type="ECO:0000256" key="7">
    <source>
        <dbReference type="ARBA" id="ARBA00023136"/>
    </source>
</evidence>
<dbReference type="SUPFAM" id="SSF103481">
    <property type="entry name" value="Multidrug resistance efflux transporter EmrE"/>
    <property type="match status" value="2"/>
</dbReference>
<feature type="transmembrane region" description="Helical" evidence="8">
    <location>
        <begin position="213"/>
        <end position="235"/>
    </location>
</feature>
<dbReference type="PANTHER" id="PTHR22911:SF137">
    <property type="entry name" value="SOLUTE CARRIER FAMILY 35 MEMBER G2-RELATED"/>
    <property type="match status" value="1"/>
</dbReference>
<feature type="domain" description="EamA" evidence="9">
    <location>
        <begin position="6"/>
        <end position="141"/>
    </location>
</feature>
<evidence type="ECO:0000313" key="11">
    <source>
        <dbReference type="Proteomes" id="UP000191257"/>
    </source>
</evidence>
<dbReference type="PANTHER" id="PTHR22911">
    <property type="entry name" value="ACYL-MALONYL CONDENSING ENZYME-RELATED"/>
    <property type="match status" value="1"/>
</dbReference>
<evidence type="ECO:0000256" key="2">
    <source>
        <dbReference type="ARBA" id="ARBA00007362"/>
    </source>
</evidence>
<evidence type="ECO:0000256" key="3">
    <source>
        <dbReference type="ARBA" id="ARBA00022448"/>
    </source>
</evidence>
<keyword evidence="6 8" id="KW-1133">Transmembrane helix</keyword>
<dbReference type="GO" id="GO:0005886">
    <property type="term" value="C:plasma membrane"/>
    <property type="evidence" value="ECO:0007669"/>
    <property type="project" value="UniProtKB-SubCell"/>
</dbReference>
<dbReference type="EMBL" id="CP020442">
    <property type="protein sequence ID" value="ARC37177.1"/>
    <property type="molecule type" value="Genomic_DNA"/>
</dbReference>
<proteinExistence type="inferred from homology"/>
<keyword evidence="4" id="KW-1003">Cell membrane</keyword>
<dbReference type="InterPro" id="IPR000620">
    <property type="entry name" value="EamA_dom"/>
</dbReference>
<evidence type="ECO:0000256" key="5">
    <source>
        <dbReference type="ARBA" id="ARBA00022692"/>
    </source>
</evidence>
<keyword evidence="11" id="KW-1185">Reference proteome</keyword>
<dbReference type="eggNOG" id="COG2962">
    <property type="taxonomic scope" value="Bacteria"/>
</dbReference>
<evidence type="ECO:0000256" key="4">
    <source>
        <dbReference type="ARBA" id="ARBA00022475"/>
    </source>
</evidence>
<evidence type="ECO:0000256" key="8">
    <source>
        <dbReference type="SAM" id="Phobius"/>
    </source>
</evidence>
<dbReference type="Pfam" id="PF00892">
    <property type="entry name" value="EamA"/>
    <property type="match status" value="1"/>
</dbReference>
<dbReference type="NCBIfam" id="TIGR00688">
    <property type="entry name" value="rarD"/>
    <property type="match status" value="1"/>
</dbReference>
<feature type="transmembrane region" description="Helical" evidence="8">
    <location>
        <begin position="101"/>
        <end position="118"/>
    </location>
</feature>
<dbReference type="KEGG" id="pye:A6J80_13020"/>
<evidence type="ECO:0000259" key="9">
    <source>
        <dbReference type="Pfam" id="PF00892"/>
    </source>
</evidence>
<feature type="transmembrane region" description="Helical" evidence="8">
    <location>
        <begin position="271"/>
        <end position="292"/>
    </location>
</feature>
<keyword evidence="3" id="KW-0813">Transport</keyword>
<keyword evidence="7 8" id="KW-0472">Membrane</keyword>
<dbReference type="RefSeq" id="WP_080621782.1">
    <property type="nucleotide sequence ID" value="NZ_CAWMZI010000001.1"/>
</dbReference>
<name>A0A1V0GTL0_9RHOB</name>
<feature type="transmembrane region" description="Helical" evidence="8">
    <location>
        <begin position="125"/>
        <end position="142"/>
    </location>
</feature>
<comment type="subcellular location">
    <subcellularLocation>
        <location evidence="1">Cell membrane</location>
        <topology evidence="1">Multi-pass membrane protein</topology>
    </subcellularLocation>
</comment>
<evidence type="ECO:0000256" key="1">
    <source>
        <dbReference type="ARBA" id="ARBA00004651"/>
    </source>
</evidence>
<dbReference type="Proteomes" id="UP000191257">
    <property type="component" value="Chromosome"/>
</dbReference>
<feature type="transmembrane region" description="Helical" evidence="8">
    <location>
        <begin position="148"/>
        <end position="164"/>
    </location>
</feature>
<reference evidence="10" key="1">
    <citation type="submission" date="2017-12" db="EMBL/GenBank/DDBJ databases">
        <title>FDA dAtabase for Regulatory Grade micrObial Sequences (FDA-ARGOS): Supporting development and validation of Infectious Disease Dx tests.</title>
        <authorList>
            <person name="Campos J."/>
            <person name="Goldberg B."/>
            <person name="Tallon L."/>
            <person name="Sadzewicz L."/>
            <person name="Sengamalay N."/>
            <person name="Ott S."/>
            <person name="Godinez A."/>
            <person name="Nagaraj S."/>
            <person name="Vyas G."/>
            <person name="Aluvathingal J."/>
            <person name="Nadendla S."/>
            <person name="Geyer C."/>
            <person name="Nandy P."/>
            <person name="Hobson J."/>
            <person name="Sichtig H."/>
        </authorList>
    </citation>
    <scope>NUCLEOTIDE SEQUENCE</scope>
    <source>
        <strain evidence="10">FDAARGOS_252</strain>
    </source>
</reference>
<organism evidence="10 11">
    <name type="scientific">Paracoccus yeei</name>
    <dbReference type="NCBI Taxonomy" id="147645"/>
    <lineage>
        <taxon>Bacteria</taxon>
        <taxon>Pseudomonadati</taxon>
        <taxon>Pseudomonadota</taxon>
        <taxon>Alphaproteobacteria</taxon>
        <taxon>Rhodobacterales</taxon>
        <taxon>Paracoccaceae</taxon>
        <taxon>Paracoccus</taxon>
    </lineage>
</organism>
<accession>A0A1V0GTL0</accession>
<dbReference type="InterPro" id="IPR037185">
    <property type="entry name" value="EmrE-like"/>
</dbReference>
<comment type="similarity">
    <text evidence="2">Belongs to the EamA transporter family.</text>
</comment>
<sequence>MSERTKGFWAMIGVCVVWGLSPIFYHALAGVPVIEVLIHRTLWSLLLFVLILAWQGRLAEFRRAMSGRYLGQLGFAAAMISVNWGLFIWAVQSGHVMQSSLGYYIFPLVAVLMGMVFFGERLSPLQAAAVILAALAVLLLTWGLGVAPWISLALAVSFGFYGMAKKALPMGPVLSVACEVAILTPFALAWLALQGGGWLPGGLAEPMAFGTDLRASLLLAASGVVTALPLILFSYASRRLEMATQGLMLYLNPTLQFFCAVAIFGEAVTGWHLTAFAMIWTALALYSAASLWQARTARRQA</sequence>
<protein>
    <submittedName>
        <fullName evidence="10">EamA family transporter RarD</fullName>
    </submittedName>
</protein>
<gene>
    <name evidence="10" type="primary">rarD</name>
    <name evidence="10" type="ORF">A6J80_13020</name>
</gene>
<feature type="transmembrane region" description="Helical" evidence="8">
    <location>
        <begin position="37"/>
        <end position="57"/>
    </location>
</feature>
<dbReference type="InterPro" id="IPR004626">
    <property type="entry name" value="RarD"/>
</dbReference>
<keyword evidence="5 8" id="KW-0812">Transmembrane</keyword>
<dbReference type="STRING" id="147645.A6J80_13020"/>
<feature type="transmembrane region" description="Helical" evidence="8">
    <location>
        <begin position="7"/>
        <end position="25"/>
    </location>
</feature>
<evidence type="ECO:0000313" key="10">
    <source>
        <dbReference type="EMBL" id="ARC37177.1"/>
    </source>
</evidence>